<dbReference type="EMBL" id="JAJHUN010000010">
    <property type="protein sequence ID" value="KAJ4147465.1"/>
    <property type="molecule type" value="Genomic_DNA"/>
</dbReference>
<dbReference type="Proteomes" id="UP001144673">
    <property type="component" value="Chromosome 3"/>
</dbReference>
<evidence type="ECO:0000256" key="1">
    <source>
        <dbReference type="ARBA" id="ARBA00022737"/>
    </source>
</evidence>
<dbReference type="PANTHER" id="PTHR24189">
    <property type="entry name" value="MYOTROPHIN"/>
    <property type="match status" value="1"/>
</dbReference>
<comment type="caution">
    <text evidence="3">The sequence shown here is derived from an EMBL/GenBank/DDBJ whole genome shotgun (WGS) entry which is preliminary data.</text>
</comment>
<dbReference type="RefSeq" id="XP_056050406.1">
    <property type="nucleotide sequence ID" value="XM_056193360.1"/>
</dbReference>
<dbReference type="KEGG" id="amus:LMH87_001980"/>
<dbReference type="GeneID" id="80889139"/>
<protein>
    <recommendedName>
        <fullName evidence="5">Ankyrin repeat protein</fullName>
    </recommendedName>
</protein>
<sequence length="664" mass="73847">MAASARAYSAIQSLSTKGLCCMFGMVIFRLGAGDWRNLADALAGFQGSLRPTLAHILLDLPVIAETMCFGTIEILPLEIFETIVSYLDIGDEARLYSTCRHLHIYGEPLLLDPFDRKQRAMIWAVRHNDLALLKRCVRAGAPLHVVTVFKTKKPLSSAYKEGAPLRPRVCSPKLFSTLALAVRSESLDVFEHLCAQGVGFEGIPPSALKHQLRVLMKKIVSPGRLDKLRTLIERGFIAKVAAHTTRDIAWPLSRAIVAGASEELAQLFIDAGANLNATHEHRYFGSIAPLAAAILTSNTGGELARRLVRHGATYEPSALHFRPARPTRHPLFAAVQRLAQSGEHNVSVVEDCLAHGCDINKTEHRVWDRGFNWDWRPRQQLSTPLLEFLDAIPSLSGSAAQQQATIQNLAFLLDHGARTPVIPDLAGAIIQSTTPSCLELLIDRWQVESLNDDHFFAIVTMLVEAGCMDGAMGRLMRRYCRGVRNQDPYFADAWRGWRRLLDLFLAQPSADPSLLLMHLLVDSGTKEMSTVERLLVAAVDYLISRGADINAPVSPLGSSALHMLCTVYQHPTPDTMWWHRSPYQDSVVQHRKDLLHLMMSRGADPLRRFCGRNAPTELIQYLKVADPSTRAWIKKVGKTLCEGMVTQRLAKANGTSYMHNRNYL</sequence>
<keyword evidence="1" id="KW-0677">Repeat</keyword>
<name>A0A9W8Q5E1_AKAMU</name>
<gene>
    <name evidence="3" type="ORF">LMH87_001980</name>
</gene>
<evidence type="ECO:0000313" key="3">
    <source>
        <dbReference type="EMBL" id="KAJ4147465.1"/>
    </source>
</evidence>
<evidence type="ECO:0000256" key="2">
    <source>
        <dbReference type="ARBA" id="ARBA00023043"/>
    </source>
</evidence>
<organism evidence="3 4">
    <name type="scientific">Akanthomyces muscarius</name>
    <name type="common">Entomopathogenic fungus</name>
    <name type="synonym">Lecanicillium muscarium</name>
    <dbReference type="NCBI Taxonomy" id="2231603"/>
    <lineage>
        <taxon>Eukaryota</taxon>
        <taxon>Fungi</taxon>
        <taxon>Dikarya</taxon>
        <taxon>Ascomycota</taxon>
        <taxon>Pezizomycotina</taxon>
        <taxon>Sordariomycetes</taxon>
        <taxon>Hypocreomycetidae</taxon>
        <taxon>Hypocreales</taxon>
        <taxon>Cordycipitaceae</taxon>
        <taxon>Akanthomyces</taxon>
    </lineage>
</organism>
<dbReference type="InterPro" id="IPR036047">
    <property type="entry name" value="F-box-like_dom_sf"/>
</dbReference>
<dbReference type="PANTHER" id="PTHR24189:SF50">
    <property type="entry name" value="ANKYRIN REPEAT AND SOCS BOX PROTEIN 2"/>
    <property type="match status" value="1"/>
</dbReference>
<keyword evidence="4" id="KW-1185">Reference proteome</keyword>
<dbReference type="InterPro" id="IPR036770">
    <property type="entry name" value="Ankyrin_rpt-contain_sf"/>
</dbReference>
<dbReference type="InterPro" id="IPR050745">
    <property type="entry name" value="Multifunctional_regulatory"/>
</dbReference>
<dbReference type="InterPro" id="IPR002110">
    <property type="entry name" value="Ankyrin_rpt"/>
</dbReference>
<reference evidence="3" key="1">
    <citation type="journal article" date="2023" name="Access Microbiol">
        <title>De-novo genome assembly for Akanthomyces muscarius, a biocontrol agent of insect agricultural pests.</title>
        <authorList>
            <person name="Erdos Z."/>
            <person name="Studholme D.J."/>
            <person name="Raymond B."/>
            <person name="Sharma M."/>
        </authorList>
    </citation>
    <scope>NUCLEOTIDE SEQUENCE</scope>
    <source>
        <strain evidence="3">Ve6</strain>
    </source>
</reference>
<proteinExistence type="predicted"/>
<accession>A0A9W8Q5E1</accession>
<dbReference type="Gene3D" id="1.25.40.20">
    <property type="entry name" value="Ankyrin repeat-containing domain"/>
    <property type="match status" value="1"/>
</dbReference>
<evidence type="ECO:0008006" key="5">
    <source>
        <dbReference type="Google" id="ProtNLM"/>
    </source>
</evidence>
<dbReference type="SUPFAM" id="SSF48403">
    <property type="entry name" value="Ankyrin repeat"/>
    <property type="match status" value="1"/>
</dbReference>
<evidence type="ECO:0000313" key="4">
    <source>
        <dbReference type="Proteomes" id="UP001144673"/>
    </source>
</evidence>
<dbReference type="SMART" id="SM00248">
    <property type="entry name" value="ANK"/>
    <property type="match status" value="6"/>
</dbReference>
<keyword evidence="2" id="KW-0040">ANK repeat</keyword>
<dbReference type="AlphaFoldDB" id="A0A9W8Q5E1"/>
<dbReference type="SUPFAM" id="SSF81383">
    <property type="entry name" value="F-box domain"/>
    <property type="match status" value="1"/>
</dbReference>